<keyword evidence="1" id="KW-1133">Transmembrane helix</keyword>
<dbReference type="RefSeq" id="WP_126420863.1">
    <property type="nucleotide sequence ID" value="NZ_AP018827.1"/>
</dbReference>
<dbReference type="OrthoDB" id="9818928at2"/>
<dbReference type="EMBL" id="AP018827">
    <property type="protein sequence ID" value="BBF80483.1"/>
    <property type="molecule type" value="Genomic_DNA"/>
</dbReference>
<evidence type="ECO:0000256" key="1">
    <source>
        <dbReference type="SAM" id="Phobius"/>
    </source>
</evidence>
<feature type="transmembrane region" description="Helical" evidence="1">
    <location>
        <begin position="17"/>
        <end position="34"/>
    </location>
</feature>
<gene>
    <name evidence="2" type="ORF">EM6_1067</name>
</gene>
<feature type="transmembrane region" description="Helical" evidence="1">
    <location>
        <begin position="256"/>
        <end position="272"/>
    </location>
</feature>
<keyword evidence="1" id="KW-0812">Transmembrane</keyword>
<organism evidence="2 3">
    <name type="scientific">Asticcacaulis excentricus</name>
    <dbReference type="NCBI Taxonomy" id="78587"/>
    <lineage>
        <taxon>Bacteria</taxon>
        <taxon>Pseudomonadati</taxon>
        <taxon>Pseudomonadota</taxon>
        <taxon>Alphaproteobacteria</taxon>
        <taxon>Caulobacterales</taxon>
        <taxon>Caulobacteraceae</taxon>
        <taxon>Asticcacaulis</taxon>
    </lineage>
</organism>
<reference evidence="3" key="2">
    <citation type="journal article" date="2017" name="Plant Physiol. Biochem.">
        <title>Differential oxidative and antioxidative response of duckweed Lemna minor toward plant growth promoting/inhibiting bacteria.</title>
        <authorList>
            <person name="Ishizawa H."/>
            <person name="Kuroda M."/>
            <person name="Morikawa M."/>
            <person name="Ike M."/>
        </authorList>
    </citation>
    <scope>NUCLEOTIDE SEQUENCE [LARGE SCALE GENOMIC DNA]</scope>
    <source>
        <strain evidence="3">M6</strain>
    </source>
</reference>
<sequence>MSVGKTFRRTKYDRHEIILPLLFCVGIFLLGLIVSTDERLSLRLLICGISLSGAVVLGVTYISSYFAYLKLDAEAVEWRAVFKVHRLRRQEVLGWGLKTSKYGTFIEVRTLDGDLWRIKVSLFGGAQTALADWLNGLPDLEATDETFKNRALLTNPAFGPAEVREARIYNHKAFLGVLSGFSGMVAFWTLISGYPPVRVIAVLIPLLVCGLPALSGGRWSFFGQPRRTLPVWHIAVWPVVTTAVVAYFRFEPVDEAAILGGALVAALGLLIVQKMGDRRVISWLILPVNLIYAFSTLTLANGAYETAPPQSFETEVLSKTSGRYGAKFVRVEPWGPVTQVRKLPIGTQTYRKTEPGDTLCLTLYTGALGWQYYDWRRCGPKSPPAAP</sequence>
<feature type="transmembrane region" description="Helical" evidence="1">
    <location>
        <begin position="173"/>
        <end position="191"/>
    </location>
</feature>
<accession>A0A3G9G5W7</accession>
<proteinExistence type="predicted"/>
<dbReference type="AlphaFoldDB" id="A0A3G9G5W7"/>
<feature type="transmembrane region" description="Helical" evidence="1">
    <location>
        <begin position="40"/>
        <end position="62"/>
    </location>
</feature>
<evidence type="ECO:0000313" key="2">
    <source>
        <dbReference type="EMBL" id="BBF80483.1"/>
    </source>
</evidence>
<protein>
    <submittedName>
        <fullName evidence="2">Uncharacterized protein</fullName>
    </submittedName>
</protein>
<name>A0A3G9G5W7_9CAUL</name>
<feature type="transmembrane region" description="Helical" evidence="1">
    <location>
        <begin position="284"/>
        <end position="304"/>
    </location>
</feature>
<evidence type="ECO:0000313" key="3">
    <source>
        <dbReference type="Proteomes" id="UP000278756"/>
    </source>
</evidence>
<feature type="transmembrane region" description="Helical" evidence="1">
    <location>
        <begin position="197"/>
        <end position="217"/>
    </location>
</feature>
<keyword evidence="1" id="KW-0472">Membrane</keyword>
<dbReference type="Proteomes" id="UP000278756">
    <property type="component" value="Chromosome 1"/>
</dbReference>
<reference evidence="3" key="1">
    <citation type="journal article" date="2017" name="Biotechnol. Biofuels">
        <title>Evaluation of environmental bacterial communities as a factor affecting the growth of duckweed Lemna minor.</title>
        <authorList>
            <person name="Ishizawa H."/>
            <person name="Kuroda M."/>
            <person name="Morikawa M."/>
            <person name="Ike M."/>
        </authorList>
    </citation>
    <scope>NUCLEOTIDE SEQUENCE [LARGE SCALE GENOMIC DNA]</scope>
    <source>
        <strain evidence="3">M6</strain>
    </source>
</reference>
<feature type="transmembrane region" description="Helical" evidence="1">
    <location>
        <begin position="229"/>
        <end position="250"/>
    </location>
</feature>